<dbReference type="AlphaFoldDB" id="A0AAV2R6U4"/>
<accession>A0AAV2R6U4</accession>
<reference evidence="1 2" key="1">
    <citation type="submission" date="2024-05" db="EMBL/GenBank/DDBJ databases">
        <authorList>
            <person name="Wallberg A."/>
        </authorList>
    </citation>
    <scope>NUCLEOTIDE SEQUENCE [LARGE SCALE GENOMIC DNA]</scope>
</reference>
<proteinExistence type="predicted"/>
<evidence type="ECO:0000313" key="1">
    <source>
        <dbReference type="EMBL" id="CAL4114184.1"/>
    </source>
</evidence>
<organism evidence="1 2">
    <name type="scientific">Meganyctiphanes norvegica</name>
    <name type="common">Northern krill</name>
    <name type="synonym">Thysanopoda norvegica</name>
    <dbReference type="NCBI Taxonomy" id="48144"/>
    <lineage>
        <taxon>Eukaryota</taxon>
        <taxon>Metazoa</taxon>
        <taxon>Ecdysozoa</taxon>
        <taxon>Arthropoda</taxon>
        <taxon>Crustacea</taxon>
        <taxon>Multicrustacea</taxon>
        <taxon>Malacostraca</taxon>
        <taxon>Eumalacostraca</taxon>
        <taxon>Eucarida</taxon>
        <taxon>Euphausiacea</taxon>
        <taxon>Euphausiidae</taxon>
        <taxon>Meganyctiphanes</taxon>
    </lineage>
</organism>
<keyword evidence="2" id="KW-1185">Reference proteome</keyword>
<evidence type="ECO:0000313" key="2">
    <source>
        <dbReference type="Proteomes" id="UP001497623"/>
    </source>
</evidence>
<dbReference type="Gene3D" id="3.30.780.10">
    <property type="entry name" value="SUI1-like domain"/>
    <property type="match status" value="1"/>
</dbReference>
<name>A0AAV2R6U4_MEGNR</name>
<protein>
    <submittedName>
        <fullName evidence="1">Uncharacterized protein</fullName>
    </submittedName>
</protein>
<comment type="caution">
    <text evidence="1">The sequence shown here is derived from an EMBL/GenBank/DDBJ whole genome shotgun (WGS) entry which is preliminary data.</text>
</comment>
<dbReference type="EMBL" id="CAXKWB010015684">
    <property type="protein sequence ID" value="CAL4114184.1"/>
    <property type="molecule type" value="Genomic_DNA"/>
</dbReference>
<dbReference type="Proteomes" id="UP001497623">
    <property type="component" value="Unassembled WGS sequence"/>
</dbReference>
<sequence>MLKGVVRVAPLARGVLAYNQPCAAKYLSTSNVLSGLDQLPSIQLTIPESRGKVEMSTAEWKYVERLLPSKTIPPHFAQPGEILPSGWVAPSAKVGDHQYFARRNNSHQLQVYVKHIRKEQR</sequence>
<gene>
    <name evidence="1" type="ORF">MNOR_LOCUS20358</name>
</gene>